<dbReference type="AlphaFoldDB" id="A0A2J6QJL3"/>
<proteinExistence type="predicted"/>
<reference evidence="1 2" key="1">
    <citation type="submission" date="2016-05" db="EMBL/GenBank/DDBJ databases">
        <title>A degradative enzymes factory behind the ericoid mycorrhizal symbiosis.</title>
        <authorList>
            <consortium name="DOE Joint Genome Institute"/>
            <person name="Martino E."/>
            <person name="Morin E."/>
            <person name="Grelet G."/>
            <person name="Kuo A."/>
            <person name="Kohler A."/>
            <person name="Daghino S."/>
            <person name="Barry K."/>
            <person name="Choi C."/>
            <person name="Cichocki N."/>
            <person name="Clum A."/>
            <person name="Copeland A."/>
            <person name="Hainaut M."/>
            <person name="Haridas S."/>
            <person name="Labutti K."/>
            <person name="Lindquist E."/>
            <person name="Lipzen A."/>
            <person name="Khouja H.-R."/>
            <person name="Murat C."/>
            <person name="Ohm R."/>
            <person name="Olson A."/>
            <person name="Spatafora J."/>
            <person name="Veneault-Fourrey C."/>
            <person name="Henrissat B."/>
            <person name="Grigoriev I."/>
            <person name="Martin F."/>
            <person name="Perotto S."/>
        </authorList>
    </citation>
    <scope>NUCLEOTIDE SEQUENCE [LARGE SCALE GENOMIC DNA]</scope>
    <source>
        <strain evidence="1 2">UAMH 7357</strain>
    </source>
</reference>
<evidence type="ECO:0000313" key="1">
    <source>
        <dbReference type="EMBL" id="PMD26465.1"/>
    </source>
</evidence>
<name>A0A2J6QJL3_9HELO</name>
<keyword evidence="2" id="KW-1185">Reference proteome</keyword>
<sequence length="240" mass="26578">MWLIIASSASRLWDIAEKPWPSSHSAYRKLRNVVIRLCTSHDLNRAALQSILAAVQFWGNPRLNARLMVYNVWSRCGMGDLASTSYVPQVVRPQTLIIGPLGIFHGMISGHTFRNCEIEGNEILLQSLVCACGGIGPTFSSCSFLETGLDKGLKGLMNHELVSCCKNIQKQSKCGESSWIKHGGEVDDFTRHFTRIFCPLGFSYKATHPATRGLLLPPKCGRVTCGPHRCTPHVNVLLEK</sequence>
<dbReference type="Proteomes" id="UP000235672">
    <property type="component" value="Unassembled WGS sequence"/>
</dbReference>
<accession>A0A2J6QJL3</accession>
<protein>
    <submittedName>
        <fullName evidence="1">Uncharacterized protein</fullName>
    </submittedName>
</protein>
<gene>
    <name evidence="1" type="ORF">NA56DRAFT_698655</name>
</gene>
<organism evidence="1 2">
    <name type="scientific">Hyaloscypha hepaticicola</name>
    <dbReference type="NCBI Taxonomy" id="2082293"/>
    <lineage>
        <taxon>Eukaryota</taxon>
        <taxon>Fungi</taxon>
        <taxon>Dikarya</taxon>
        <taxon>Ascomycota</taxon>
        <taxon>Pezizomycotina</taxon>
        <taxon>Leotiomycetes</taxon>
        <taxon>Helotiales</taxon>
        <taxon>Hyaloscyphaceae</taxon>
        <taxon>Hyaloscypha</taxon>
    </lineage>
</organism>
<dbReference type="EMBL" id="KZ613468">
    <property type="protein sequence ID" value="PMD26465.1"/>
    <property type="molecule type" value="Genomic_DNA"/>
</dbReference>
<evidence type="ECO:0000313" key="2">
    <source>
        <dbReference type="Proteomes" id="UP000235672"/>
    </source>
</evidence>